<reference evidence="1 2" key="1">
    <citation type="submission" date="2015-11" db="EMBL/GenBank/DDBJ databases">
        <authorList>
            <person name="Varghese N."/>
        </authorList>
    </citation>
    <scope>NUCLEOTIDE SEQUENCE [LARGE SCALE GENOMIC DNA]</scope>
    <source>
        <strain evidence="1 2">JGI-25</strain>
    </source>
</reference>
<comment type="caution">
    <text evidence="1">The sequence shown here is derived from an EMBL/GenBank/DDBJ whole genome shotgun (WGS) entry which is preliminary data.</text>
</comment>
<dbReference type="Proteomes" id="UP000243105">
    <property type="component" value="Unassembled WGS sequence"/>
</dbReference>
<evidence type="ECO:0000313" key="1">
    <source>
        <dbReference type="EMBL" id="CUT05842.1"/>
    </source>
</evidence>
<gene>
    <name evidence="1" type="ORF">JGI25_01663</name>
</gene>
<accession>A0A916PEX4</accession>
<sequence>MTGKALATLLAFFLILITAGLIYFDEHVLINNFENYARSKVDVLLSNLKHEIEAHLVKGEVVNLFKFISSYKKFSRCKDNSVI</sequence>
<proteinExistence type="predicted"/>
<dbReference type="EMBL" id="CZVV01000192">
    <property type="protein sequence ID" value="CUT05842.1"/>
    <property type="molecule type" value="Genomic_DNA"/>
</dbReference>
<organism evidence="1 2">
    <name type="scientific">Kryptobacter tengchongensis</name>
    <dbReference type="NCBI Taxonomy" id="1643429"/>
    <lineage>
        <taxon>Bacteria</taxon>
        <taxon>Pseudomonadati</taxon>
        <taxon>Candidatus Kryptoniota</taxon>
        <taxon>Candidatus Kryptobacter</taxon>
    </lineage>
</organism>
<protein>
    <submittedName>
        <fullName evidence="1">Uncharacterized protein</fullName>
    </submittedName>
</protein>
<dbReference type="AlphaFoldDB" id="A0A916PEX4"/>
<evidence type="ECO:0000313" key="2">
    <source>
        <dbReference type="Proteomes" id="UP000243105"/>
    </source>
</evidence>
<name>A0A916PEX4_KRYT1</name>